<evidence type="ECO:0000259" key="11">
    <source>
        <dbReference type="Pfam" id="PF08264"/>
    </source>
</evidence>
<dbReference type="SUPFAM" id="SSF52374">
    <property type="entry name" value="Nucleotidylyl transferase"/>
    <property type="match status" value="1"/>
</dbReference>
<reference evidence="12" key="2">
    <citation type="journal article" date="2021" name="PeerJ">
        <title>Extensive microbial diversity within the chicken gut microbiome revealed by metagenomics and culture.</title>
        <authorList>
            <person name="Gilroy R."/>
            <person name="Ravi A."/>
            <person name="Getino M."/>
            <person name="Pursley I."/>
            <person name="Horton D.L."/>
            <person name="Alikhan N.F."/>
            <person name="Baker D."/>
            <person name="Gharbi K."/>
            <person name="Hall N."/>
            <person name="Watson M."/>
            <person name="Adriaenssens E.M."/>
            <person name="Foster-Nyarko E."/>
            <person name="Jarju S."/>
            <person name="Secka A."/>
            <person name="Antonio M."/>
            <person name="Oren A."/>
            <person name="Chaudhuri R.R."/>
            <person name="La Ragione R."/>
            <person name="Hildebrand F."/>
            <person name="Pallen M.J."/>
        </authorList>
    </citation>
    <scope>NUCLEOTIDE SEQUENCE</scope>
    <source>
        <strain evidence="12">B1-16210</strain>
    </source>
</reference>
<dbReference type="Proteomes" id="UP000721442">
    <property type="component" value="Unassembled WGS sequence"/>
</dbReference>
<dbReference type="EMBL" id="JADINE010000014">
    <property type="protein sequence ID" value="MBO8407008.1"/>
    <property type="molecule type" value="Genomic_DNA"/>
</dbReference>
<comment type="function">
    <text evidence="7">Catalyzes the attachment of isoleucine to tRNA(Ile). As IleRS can inadvertently accommodate and process structurally similar amino acids such as valine, to avoid such errors it has two additional distinct tRNA(Ile)-dependent editing activities. One activity is designated as 'pretransfer' editing and involves the hydrolysis of activated Val-AMP. The other activity is designated 'posttransfer' editing and involves deacylation of mischarged Val-tRNA(Ile).</text>
</comment>
<dbReference type="AlphaFoldDB" id="A0A940DEJ0"/>
<dbReference type="SUPFAM" id="SSF50677">
    <property type="entry name" value="ValRS/IleRS/LeuRS editing domain"/>
    <property type="match status" value="1"/>
</dbReference>
<keyword evidence="3" id="KW-0547">Nucleotide-binding</keyword>
<dbReference type="PANTHER" id="PTHR42780">
    <property type="entry name" value="SOLEUCYL-TRNA SYNTHETASE"/>
    <property type="match status" value="1"/>
</dbReference>
<reference evidence="12" key="1">
    <citation type="submission" date="2020-10" db="EMBL/GenBank/DDBJ databases">
        <authorList>
            <person name="Gilroy R."/>
        </authorList>
    </citation>
    <scope>NUCLEOTIDE SEQUENCE</scope>
    <source>
        <strain evidence="12">B1-16210</strain>
    </source>
</reference>
<dbReference type="PANTHER" id="PTHR42780:SF1">
    <property type="entry name" value="ISOLEUCINE--TRNA LIGASE, CYTOPLASMIC"/>
    <property type="match status" value="1"/>
</dbReference>
<feature type="domain" description="Methionyl/Valyl/Leucyl/Isoleucyl-tRNA synthetase anticodon-binding" evidence="11">
    <location>
        <begin position="672"/>
        <end position="809"/>
    </location>
</feature>
<dbReference type="SUPFAM" id="SSF47323">
    <property type="entry name" value="Anticodon-binding domain of a subclass of class I aminoacyl-tRNA synthetases"/>
    <property type="match status" value="1"/>
</dbReference>
<dbReference type="InterPro" id="IPR002300">
    <property type="entry name" value="aa-tRNA-synth_Ia"/>
</dbReference>
<keyword evidence="4" id="KW-0067">ATP-binding</keyword>
<dbReference type="NCBIfam" id="TIGR00392">
    <property type="entry name" value="ileS"/>
    <property type="match status" value="1"/>
</dbReference>
<dbReference type="Gene3D" id="1.10.730.10">
    <property type="entry name" value="Isoleucyl-tRNA Synthetase, Domain 1"/>
    <property type="match status" value="1"/>
</dbReference>
<evidence type="ECO:0000313" key="12">
    <source>
        <dbReference type="EMBL" id="MBO8407008.1"/>
    </source>
</evidence>
<dbReference type="InterPro" id="IPR009008">
    <property type="entry name" value="Val/Leu/Ile-tRNA-synth_edit"/>
</dbReference>
<dbReference type="InterPro" id="IPR002301">
    <property type="entry name" value="Ile-tRNA-ligase"/>
</dbReference>
<evidence type="ECO:0000256" key="7">
    <source>
        <dbReference type="ARBA" id="ARBA00025217"/>
    </source>
</evidence>
<dbReference type="GO" id="GO:0006428">
    <property type="term" value="P:isoleucyl-tRNA aminoacylation"/>
    <property type="evidence" value="ECO:0007669"/>
    <property type="project" value="UniProtKB-UniRule"/>
</dbReference>
<dbReference type="InterPro" id="IPR014729">
    <property type="entry name" value="Rossmann-like_a/b/a_fold"/>
</dbReference>
<dbReference type="GO" id="GO:0000049">
    <property type="term" value="F:tRNA binding"/>
    <property type="evidence" value="ECO:0007669"/>
    <property type="project" value="InterPro"/>
</dbReference>
<evidence type="ECO:0000256" key="9">
    <source>
        <dbReference type="NCBIfam" id="TIGR00392"/>
    </source>
</evidence>
<dbReference type="CDD" id="cd07961">
    <property type="entry name" value="Anticodon_Ia_Ile_ABEc"/>
    <property type="match status" value="1"/>
</dbReference>
<dbReference type="CDD" id="cd00818">
    <property type="entry name" value="IleRS_core"/>
    <property type="match status" value="1"/>
</dbReference>
<evidence type="ECO:0000256" key="4">
    <source>
        <dbReference type="ARBA" id="ARBA00022840"/>
    </source>
</evidence>
<evidence type="ECO:0000313" key="13">
    <source>
        <dbReference type="Proteomes" id="UP000721442"/>
    </source>
</evidence>
<dbReference type="EC" id="6.1.1.5" evidence="1 9"/>
<keyword evidence="2 12" id="KW-0436">Ligase</keyword>
<keyword evidence="6" id="KW-0030">Aminoacyl-tRNA synthetase</keyword>
<sequence length="1008" mass="113977">MAYPKTDPKADFPALERETLKFWRNDDTFHKSLNQTKLGHPFSFYDGPPFGNGLPHWGHLGVSAVKDMVGRYQTMRGRHVVRELGWDCHGLPAEISVEKKQGRQAKDIVATDGIAAFCDMCRKDVLTYTHEWERFIERIGRWVDVGDGYGYRTMDKDYMESVIWAVKELYNRGLLYKDFRVNPYDWKLGTVLSNSEASSEYMDVVDDAVTVWFELETGERVLAWTTTPWTLPANSALAVNPNMTYLRMRDSDGAVYIIAESRLAAYAKQFENAEKIGTVMGTELVGLRYTPLFDYYVGTSDLLYKIIPADYVSDADGTGIVHIAPAYGEDDFWAAKNIDPKFPVLLNVDSYGNFDETVRDWAGENIFVANPKIIQHLRENGHLVKKEQHKHSYPYSPRSKEKLIYRATDSWYIDVPKIREKLIENNQKVRWTSAGERFRTWIEGARPWSVSRNRFWGTPLPIWEKDGEYKVFGSVKEMEDFFGVKIDDLHRPTLDKLTKDGWTRIPDVLDCWVESGSMPWASLHYPFENADKFAATFPADYIIEGQDQTRGWFYSLMVLATALFDSPAFKTVSVNGMVVDDNKKKLSKSLGNFTDPSEQIEKCGADAVRLFILGSNFLKAEPVGIDMAGKVFAESTKTILTPLWNAYHFFTLYANAGNITARAKSAGTGALDKYIIAELNELVSVVRTALDEYKPDAAIKEFVRFLDVLNNWYIRRGRARFWDEDQDAFDTLYSVLTTLCRALAPFAPFISDYIYRNLTGGDSVHLQPFPDAADYDKQIVSDMRRVQAVVSVGKQLREQYKLRNRLPLAKLTVAGTDLSAYSDIIRDELNVKSVEFTDNFNDVADAFVYLITPKIGARLGGALREIIPAVKRGAYTISGNTLQVGEYELNADEFENRLTVRDGVTGAALPDNTAVVILDTDVNAELVAEGLANDALRFIQDSRKAAGLDVSDRINLTYNADPALAAAIEQHKNRIMRDALIKNISQNEKGVYNTSVEGYDLSIAIEKA</sequence>
<organism evidence="12 13">
    <name type="scientific">Candidatus Enterousia excrementavium</name>
    <dbReference type="NCBI Taxonomy" id="2840789"/>
    <lineage>
        <taxon>Bacteria</taxon>
        <taxon>Pseudomonadati</taxon>
        <taxon>Pseudomonadota</taxon>
        <taxon>Alphaproteobacteria</taxon>
        <taxon>Candidatus Enterousia</taxon>
    </lineage>
</organism>
<evidence type="ECO:0000256" key="1">
    <source>
        <dbReference type="ARBA" id="ARBA00013165"/>
    </source>
</evidence>
<evidence type="ECO:0000256" key="2">
    <source>
        <dbReference type="ARBA" id="ARBA00022598"/>
    </source>
</evidence>
<comment type="catalytic activity">
    <reaction evidence="8">
        <text>tRNA(Ile) + L-isoleucine + ATP = L-isoleucyl-tRNA(Ile) + AMP + diphosphate</text>
        <dbReference type="Rhea" id="RHEA:11060"/>
        <dbReference type="Rhea" id="RHEA-COMP:9666"/>
        <dbReference type="Rhea" id="RHEA-COMP:9695"/>
        <dbReference type="ChEBI" id="CHEBI:30616"/>
        <dbReference type="ChEBI" id="CHEBI:33019"/>
        <dbReference type="ChEBI" id="CHEBI:58045"/>
        <dbReference type="ChEBI" id="CHEBI:78442"/>
        <dbReference type="ChEBI" id="CHEBI:78528"/>
        <dbReference type="ChEBI" id="CHEBI:456215"/>
        <dbReference type="EC" id="6.1.1.5"/>
    </reaction>
</comment>
<gene>
    <name evidence="12" type="ORF">IAC77_00930</name>
</gene>
<evidence type="ECO:0000259" key="10">
    <source>
        <dbReference type="Pfam" id="PF00133"/>
    </source>
</evidence>
<protein>
    <recommendedName>
        <fullName evidence="1 9">Isoleucine--tRNA ligase</fullName>
        <ecNumber evidence="1 9">6.1.1.5</ecNumber>
    </recommendedName>
</protein>
<proteinExistence type="predicted"/>
<comment type="caution">
    <text evidence="12">The sequence shown here is derived from an EMBL/GenBank/DDBJ whole genome shotgun (WGS) entry which is preliminary data.</text>
</comment>
<dbReference type="InterPro" id="IPR009080">
    <property type="entry name" value="tRNAsynth_Ia_anticodon-bd"/>
</dbReference>
<dbReference type="GO" id="GO:0005524">
    <property type="term" value="F:ATP binding"/>
    <property type="evidence" value="ECO:0007669"/>
    <property type="project" value="UniProtKB-KW"/>
</dbReference>
<evidence type="ECO:0000256" key="3">
    <source>
        <dbReference type="ARBA" id="ARBA00022741"/>
    </source>
</evidence>
<feature type="domain" description="Aminoacyl-tRNA synthetase class Ia" evidence="10">
    <location>
        <begin position="19"/>
        <end position="620"/>
    </location>
</feature>
<dbReference type="GO" id="GO:0002161">
    <property type="term" value="F:aminoacyl-tRNA deacylase activity"/>
    <property type="evidence" value="ECO:0007669"/>
    <property type="project" value="InterPro"/>
</dbReference>
<evidence type="ECO:0000256" key="6">
    <source>
        <dbReference type="ARBA" id="ARBA00023146"/>
    </source>
</evidence>
<evidence type="ECO:0000256" key="8">
    <source>
        <dbReference type="ARBA" id="ARBA00048359"/>
    </source>
</evidence>
<name>A0A940DEJ0_9PROT</name>
<dbReference type="InterPro" id="IPR023586">
    <property type="entry name" value="Ile-tRNA-ligase_type2"/>
</dbReference>
<dbReference type="GO" id="GO:0005737">
    <property type="term" value="C:cytoplasm"/>
    <property type="evidence" value="ECO:0007669"/>
    <property type="project" value="UniProtKB-UniRule"/>
</dbReference>
<dbReference type="Pfam" id="PF00133">
    <property type="entry name" value="tRNA-synt_1"/>
    <property type="match status" value="1"/>
</dbReference>
<dbReference type="PRINTS" id="PR00984">
    <property type="entry name" value="TRNASYNTHILE"/>
</dbReference>
<keyword evidence="5" id="KW-0648">Protein biosynthesis</keyword>
<evidence type="ECO:0000256" key="5">
    <source>
        <dbReference type="ARBA" id="ARBA00022917"/>
    </source>
</evidence>
<dbReference type="Pfam" id="PF19302">
    <property type="entry name" value="DUF5915"/>
    <property type="match status" value="1"/>
</dbReference>
<dbReference type="InterPro" id="IPR013155">
    <property type="entry name" value="M/V/L/I-tRNA-synth_anticd-bd"/>
</dbReference>
<accession>A0A940DEJ0</accession>
<dbReference type="GO" id="GO:0004822">
    <property type="term" value="F:isoleucine-tRNA ligase activity"/>
    <property type="evidence" value="ECO:0007669"/>
    <property type="project" value="UniProtKB-UniRule"/>
</dbReference>
<dbReference type="InterPro" id="IPR033709">
    <property type="entry name" value="Anticodon_Ile_ABEc"/>
</dbReference>
<dbReference type="Pfam" id="PF08264">
    <property type="entry name" value="Anticodon_1"/>
    <property type="match status" value="1"/>
</dbReference>
<dbReference type="Gene3D" id="3.40.50.620">
    <property type="entry name" value="HUPs"/>
    <property type="match status" value="2"/>
</dbReference>